<accession>E4XLB8</accession>
<evidence type="ECO:0000313" key="2">
    <source>
        <dbReference type="EMBL" id="CBY10879.1"/>
    </source>
</evidence>
<reference evidence="2" key="1">
    <citation type="journal article" date="2010" name="Science">
        <title>Plasticity of animal genome architecture unmasked by rapid evolution of a pelagic tunicate.</title>
        <authorList>
            <person name="Denoeud F."/>
            <person name="Henriet S."/>
            <person name="Mungpakdee S."/>
            <person name="Aury J.M."/>
            <person name="Da Silva C."/>
            <person name="Brinkmann H."/>
            <person name="Mikhaleva J."/>
            <person name="Olsen L.C."/>
            <person name="Jubin C."/>
            <person name="Canestro C."/>
            <person name="Bouquet J.M."/>
            <person name="Danks G."/>
            <person name="Poulain J."/>
            <person name="Campsteijn C."/>
            <person name="Adamski M."/>
            <person name="Cross I."/>
            <person name="Yadetie F."/>
            <person name="Muffato M."/>
            <person name="Louis A."/>
            <person name="Butcher S."/>
            <person name="Tsagkogeorga G."/>
            <person name="Konrad A."/>
            <person name="Singh S."/>
            <person name="Jensen M.F."/>
            <person name="Cong E.H."/>
            <person name="Eikeseth-Otteraa H."/>
            <person name="Noel B."/>
            <person name="Anthouard V."/>
            <person name="Porcel B.M."/>
            <person name="Kachouri-Lafond R."/>
            <person name="Nishino A."/>
            <person name="Ugolini M."/>
            <person name="Chourrout P."/>
            <person name="Nishida H."/>
            <person name="Aasland R."/>
            <person name="Huzurbazar S."/>
            <person name="Westhof E."/>
            <person name="Delsuc F."/>
            <person name="Lehrach H."/>
            <person name="Reinhardt R."/>
            <person name="Weissenbach J."/>
            <person name="Roy S.W."/>
            <person name="Artiguenave F."/>
            <person name="Postlethwait J.H."/>
            <person name="Manak J.R."/>
            <person name="Thompson E.M."/>
            <person name="Jaillon O."/>
            <person name="Du Pasquier L."/>
            <person name="Boudinot P."/>
            <person name="Liberles D.A."/>
            <person name="Volff J.N."/>
            <person name="Philippe H."/>
            <person name="Lenhard B."/>
            <person name="Roest Crollius H."/>
            <person name="Wincker P."/>
            <person name="Chourrout D."/>
        </authorList>
    </citation>
    <scope>NUCLEOTIDE SEQUENCE [LARGE SCALE GENOMIC DNA]</scope>
</reference>
<dbReference type="InParanoid" id="E4XLB8"/>
<feature type="region of interest" description="Disordered" evidence="1">
    <location>
        <begin position="1"/>
        <end position="23"/>
    </location>
</feature>
<protein>
    <submittedName>
        <fullName evidence="2">Uncharacterized protein</fullName>
    </submittedName>
</protein>
<evidence type="ECO:0000313" key="3">
    <source>
        <dbReference type="Proteomes" id="UP000001307"/>
    </source>
</evidence>
<dbReference type="AlphaFoldDB" id="E4XLB8"/>
<keyword evidence="3" id="KW-1185">Reference proteome</keyword>
<feature type="compositionally biased region" description="Basic and acidic residues" evidence="1">
    <location>
        <begin position="14"/>
        <end position="23"/>
    </location>
</feature>
<name>E4XLB8_OIKDI</name>
<evidence type="ECO:0000256" key="1">
    <source>
        <dbReference type="SAM" id="MobiDB-lite"/>
    </source>
</evidence>
<proteinExistence type="predicted"/>
<dbReference type="Proteomes" id="UP000001307">
    <property type="component" value="Unassembled WGS sequence"/>
</dbReference>
<organism evidence="2">
    <name type="scientific">Oikopleura dioica</name>
    <name type="common">Tunicate</name>
    <dbReference type="NCBI Taxonomy" id="34765"/>
    <lineage>
        <taxon>Eukaryota</taxon>
        <taxon>Metazoa</taxon>
        <taxon>Chordata</taxon>
        <taxon>Tunicata</taxon>
        <taxon>Appendicularia</taxon>
        <taxon>Copelata</taxon>
        <taxon>Oikopleuridae</taxon>
        <taxon>Oikopleura</taxon>
    </lineage>
</organism>
<gene>
    <name evidence="2" type="ORF">GSOID_T00014495001</name>
</gene>
<sequence>MEDFSDNQKIAKQLQEHSNRLKNEQLTRVSLNELTKEEYDAKKGVSCEEAKEWKNQINDLKEDISFGETEAAKVIVKIKEGRKTLAKAEANNEKPRDDWTAEEVQFFDENLPSELRKELRDLDKEKLEI</sequence>
<dbReference type="EMBL" id="FN653069">
    <property type="protein sequence ID" value="CBY10879.1"/>
    <property type="molecule type" value="Genomic_DNA"/>
</dbReference>